<feature type="region of interest" description="Disordered" evidence="1">
    <location>
        <begin position="1"/>
        <end position="42"/>
    </location>
</feature>
<feature type="region of interest" description="Disordered" evidence="1">
    <location>
        <begin position="219"/>
        <end position="255"/>
    </location>
</feature>
<protein>
    <submittedName>
        <fullName evidence="2">Uncharacterized protein</fullName>
    </submittedName>
</protein>
<evidence type="ECO:0000256" key="1">
    <source>
        <dbReference type="SAM" id="MobiDB-lite"/>
    </source>
</evidence>
<evidence type="ECO:0000313" key="2">
    <source>
        <dbReference type="EMBL" id="MPA63402.1"/>
    </source>
</evidence>
<dbReference type="InterPro" id="IPR051831">
    <property type="entry name" value="Bromodomain_contain_prot"/>
</dbReference>
<proteinExistence type="predicted"/>
<feature type="region of interest" description="Disordered" evidence="1">
    <location>
        <begin position="375"/>
        <end position="455"/>
    </location>
</feature>
<organism evidence="2">
    <name type="scientific">Davidia involucrata</name>
    <name type="common">Dove tree</name>
    <dbReference type="NCBI Taxonomy" id="16924"/>
    <lineage>
        <taxon>Eukaryota</taxon>
        <taxon>Viridiplantae</taxon>
        <taxon>Streptophyta</taxon>
        <taxon>Embryophyta</taxon>
        <taxon>Tracheophyta</taxon>
        <taxon>Spermatophyta</taxon>
        <taxon>Magnoliopsida</taxon>
        <taxon>eudicotyledons</taxon>
        <taxon>Gunneridae</taxon>
        <taxon>Pentapetalae</taxon>
        <taxon>asterids</taxon>
        <taxon>Cornales</taxon>
        <taxon>Nyssaceae</taxon>
        <taxon>Davidia</taxon>
    </lineage>
</organism>
<dbReference type="EMBL" id="GHES01032843">
    <property type="protein sequence ID" value="MPA63402.1"/>
    <property type="molecule type" value="Transcribed_RNA"/>
</dbReference>
<feature type="compositionally biased region" description="Basic and acidic residues" evidence="1">
    <location>
        <begin position="1"/>
        <end position="10"/>
    </location>
</feature>
<feature type="compositionally biased region" description="Polar residues" evidence="1">
    <location>
        <begin position="12"/>
        <end position="31"/>
    </location>
</feature>
<feature type="compositionally biased region" description="Basic and acidic residues" evidence="1">
    <location>
        <begin position="222"/>
        <end position="240"/>
    </location>
</feature>
<sequence length="455" mass="49245">MVRPFLERAGSEFSSDATLANGAENSTGSNYDSRKGPLSDKLDPADLSRRSFHGSCNSEVFSGWLAEHKFERNHEFSGSMSKGNWIKQGKKRVAFDENRRNTYKQSHLPAGGREPSVLTTFDGERKQLMAVGLQSEYGYARSLARFAASLGTITWKVASKKIEKSLPPGVNFGPGWVREIEAALQRLLLLPSTPPVQLSSSRPFLLPGISSAAATLSTAEIKGGKSSENQERENLSEKHTTSTQSALSRHPSKPLLLSQSTSSIPIVANKSPEPIAETAEAARGLNSHTGSNVLSSSGVMRPGPPIQFHQNPVFHPGMNDVNGAYGFNLATQMGKVMGSVRPIGINLQSSQGVDTVSRTNSNFVRPVTANSLNSEDSKLLENTSTINSDTSLRNSGCEGFTTPRMGYHPQASWHEMSLQQKPDPVPPDLNLRFQSPGSPNSSRVDSMQPDLALQL</sequence>
<reference evidence="2" key="1">
    <citation type="submission" date="2019-08" db="EMBL/GenBank/DDBJ databases">
        <title>Reference gene set and small RNA set construction with multiple tissues from Davidia involucrata Baill.</title>
        <authorList>
            <person name="Yang H."/>
            <person name="Zhou C."/>
            <person name="Li G."/>
            <person name="Wang J."/>
            <person name="Gao P."/>
            <person name="Wang M."/>
            <person name="Wang R."/>
            <person name="Zhao Y."/>
        </authorList>
    </citation>
    <scope>NUCLEOTIDE SEQUENCE</scope>
    <source>
        <tissue evidence="2">Mixed with DoveR01_LX</tissue>
    </source>
</reference>
<feature type="compositionally biased region" description="Polar residues" evidence="1">
    <location>
        <begin position="375"/>
        <end position="394"/>
    </location>
</feature>
<feature type="compositionally biased region" description="Basic and acidic residues" evidence="1">
    <location>
        <begin position="32"/>
        <end position="42"/>
    </location>
</feature>
<dbReference type="AlphaFoldDB" id="A0A5B7B3H9"/>
<feature type="compositionally biased region" description="Polar residues" evidence="1">
    <location>
        <begin position="432"/>
        <end position="445"/>
    </location>
</feature>
<gene>
    <name evidence="2" type="ORF">Din_032843</name>
</gene>
<name>A0A5B7B3H9_DAVIN</name>
<dbReference type="PANTHER" id="PTHR22881:SF27">
    <property type="entry name" value="BROMODOMAIN CONTAINING 7_9"/>
    <property type="match status" value="1"/>
</dbReference>
<dbReference type="PANTHER" id="PTHR22881">
    <property type="entry name" value="BROMODOMAIN CONTAINING PROTEIN"/>
    <property type="match status" value="1"/>
</dbReference>
<accession>A0A5B7B3H9</accession>